<dbReference type="EMBL" id="JAAAUQ010002789">
    <property type="protein sequence ID" value="KAF9120829.1"/>
    <property type="molecule type" value="Genomic_DNA"/>
</dbReference>
<reference evidence="3" key="1">
    <citation type="journal article" date="2020" name="Fungal Divers.">
        <title>Resolving the Mortierellaceae phylogeny through synthesis of multi-gene phylogenetics and phylogenomics.</title>
        <authorList>
            <person name="Vandepol N."/>
            <person name="Liber J."/>
            <person name="Desiro A."/>
            <person name="Na H."/>
            <person name="Kennedy M."/>
            <person name="Barry K."/>
            <person name="Grigoriev I.V."/>
            <person name="Miller A.N."/>
            <person name="O'Donnell K."/>
            <person name="Stajich J.E."/>
            <person name="Bonito G."/>
        </authorList>
    </citation>
    <scope>NUCLEOTIDE SEQUENCE</scope>
    <source>
        <strain evidence="3">NRRL 6426</strain>
    </source>
</reference>
<keyword evidence="4" id="KW-1185">Reference proteome</keyword>
<dbReference type="Proteomes" id="UP000748756">
    <property type="component" value="Unassembled WGS sequence"/>
</dbReference>
<evidence type="ECO:0000313" key="3">
    <source>
        <dbReference type="EMBL" id="KAF9120829.1"/>
    </source>
</evidence>
<organism evidence="3 4">
    <name type="scientific">Linnemannia schmuckeri</name>
    <dbReference type="NCBI Taxonomy" id="64567"/>
    <lineage>
        <taxon>Eukaryota</taxon>
        <taxon>Fungi</taxon>
        <taxon>Fungi incertae sedis</taxon>
        <taxon>Mucoromycota</taxon>
        <taxon>Mortierellomycotina</taxon>
        <taxon>Mortierellomycetes</taxon>
        <taxon>Mortierellales</taxon>
        <taxon>Mortierellaceae</taxon>
        <taxon>Linnemannia</taxon>
    </lineage>
</organism>
<dbReference type="AlphaFoldDB" id="A0A9P5UVK2"/>
<feature type="non-terminal residue" evidence="3">
    <location>
        <position position="80"/>
    </location>
</feature>
<sequence>ACMYFVCQLLGACLGVAMARGNTPGNVKLGVINYLHRAEASAAPGDTVKVDVIDGHKNAVGSSTGNQVAPTTGGEAYRRA</sequence>
<gene>
    <name evidence="3" type="ORF">BG015_005962</name>
</gene>
<protein>
    <submittedName>
        <fullName evidence="3">Uncharacterized protein</fullName>
    </submittedName>
</protein>
<name>A0A9P5UVK2_9FUNG</name>
<evidence type="ECO:0000256" key="1">
    <source>
        <dbReference type="SAM" id="MobiDB-lite"/>
    </source>
</evidence>
<keyword evidence="2" id="KW-0732">Signal</keyword>
<proteinExistence type="predicted"/>
<comment type="caution">
    <text evidence="3">The sequence shown here is derived from an EMBL/GenBank/DDBJ whole genome shotgun (WGS) entry which is preliminary data.</text>
</comment>
<evidence type="ECO:0000256" key="2">
    <source>
        <dbReference type="SAM" id="SignalP"/>
    </source>
</evidence>
<dbReference type="OrthoDB" id="3222at2759"/>
<feature type="compositionally biased region" description="Polar residues" evidence="1">
    <location>
        <begin position="61"/>
        <end position="70"/>
    </location>
</feature>
<evidence type="ECO:0000313" key="4">
    <source>
        <dbReference type="Proteomes" id="UP000748756"/>
    </source>
</evidence>
<feature type="chain" id="PRO_5040376972" evidence="2">
    <location>
        <begin position="22"/>
        <end position="80"/>
    </location>
</feature>
<accession>A0A9P5UVK2</accession>
<feature type="signal peptide" evidence="2">
    <location>
        <begin position="1"/>
        <end position="21"/>
    </location>
</feature>
<feature type="region of interest" description="Disordered" evidence="1">
    <location>
        <begin position="61"/>
        <end position="80"/>
    </location>
</feature>